<dbReference type="AlphaFoldDB" id="A0A1Z5HNZ5"/>
<reference evidence="2" key="1">
    <citation type="journal article" date="2017" name="Appl. Environ. Microbiol.">
        <title>Genomic analysis of Calderihabitans maritimus KKC1, a thermophilic hydrogenogenic carboxydotrophic bacterium isolated from marine sediment.</title>
        <authorList>
            <person name="Omae K."/>
            <person name="Yoneda Y."/>
            <person name="Fukuyama Y."/>
            <person name="Yoshida T."/>
            <person name="Sako Y."/>
        </authorList>
    </citation>
    <scope>NUCLEOTIDE SEQUENCE [LARGE SCALE GENOMIC DNA]</scope>
    <source>
        <strain evidence="2">KKC1</strain>
    </source>
</reference>
<dbReference type="RefSeq" id="WP_088552613.1">
    <property type="nucleotide sequence ID" value="NZ_BDGJ01000003.1"/>
</dbReference>
<organism evidence="1 2">
    <name type="scientific">Calderihabitans maritimus</name>
    <dbReference type="NCBI Taxonomy" id="1246530"/>
    <lineage>
        <taxon>Bacteria</taxon>
        <taxon>Bacillati</taxon>
        <taxon>Bacillota</taxon>
        <taxon>Clostridia</taxon>
        <taxon>Neomoorellales</taxon>
        <taxon>Calderihabitantaceae</taxon>
        <taxon>Calderihabitans</taxon>
    </lineage>
</organism>
<dbReference type="InterPro" id="IPR003749">
    <property type="entry name" value="ThiS/MoaD-like"/>
</dbReference>
<sequence length="74" mass="8295">MKVRVKLLGIISFSYPAFREFRTIDVRQGDTIRDLRQRLGLPEACSSVNGKLVGEDYELKSDDEVLFFSPASGG</sequence>
<evidence type="ECO:0000313" key="2">
    <source>
        <dbReference type="Proteomes" id="UP000197032"/>
    </source>
</evidence>
<evidence type="ECO:0000313" key="1">
    <source>
        <dbReference type="EMBL" id="GAW91015.1"/>
    </source>
</evidence>
<dbReference type="Pfam" id="PF02597">
    <property type="entry name" value="ThiS"/>
    <property type="match status" value="1"/>
</dbReference>
<protein>
    <submittedName>
        <fullName evidence="1">Sulfur transfer protein ThiS</fullName>
    </submittedName>
</protein>
<accession>A0A1Z5HNZ5</accession>
<comment type="caution">
    <text evidence="1">The sequence shown here is derived from an EMBL/GenBank/DDBJ whole genome shotgun (WGS) entry which is preliminary data.</text>
</comment>
<dbReference type="SUPFAM" id="SSF54285">
    <property type="entry name" value="MoaD/ThiS"/>
    <property type="match status" value="1"/>
</dbReference>
<dbReference type="InterPro" id="IPR012675">
    <property type="entry name" value="Beta-grasp_dom_sf"/>
</dbReference>
<name>A0A1Z5HNZ5_9FIRM</name>
<keyword evidence="2" id="KW-1185">Reference proteome</keyword>
<proteinExistence type="predicted"/>
<dbReference type="Gene3D" id="3.10.20.30">
    <property type="match status" value="1"/>
</dbReference>
<dbReference type="OrthoDB" id="9801945at2"/>
<dbReference type="InterPro" id="IPR016155">
    <property type="entry name" value="Mopterin_synth/thiamin_S_b"/>
</dbReference>
<dbReference type="Proteomes" id="UP000197032">
    <property type="component" value="Unassembled WGS sequence"/>
</dbReference>
<dbReference type="EMBL" id="BDGJ01000003">
    <property type="protein sequence ID" value="GAW91015.1"/>
    <property type="molecule type" value="Genomic_DNA"/>
</dbReference>
<gene>
    <name evidence="1" type="ORF">KKC1_01770</name>
</gene>